<keyword evidence="3" id="KW-1015">Disulfide bond</keyword>
<keyword evidence="1 4" id="KW-0645">Protease</keyword>
<keyword evidence="4" id="KW-0720">Serine protease</keyword>
<sequence>MAMLKRMIALTGALLLATSGVAAADGGGRRMVVGGTLASVSEAPWAVVLTTDGKRWCGGVLVRADKVLTAAHCMTPAVSTFAVIQGRAELAAAGGRVSAVRKAWVHPQYSTSHGRNDFAVLTLAKPMTGVPLLPLETSAKADRRGAVPTVYGWGDTKDTGPKDTLQKAALPVLGDATCLNIDGYADNGYTAVANVCAGYLDGTIDACQGDSGGPLVLNGRLLALVSWGRGCAEAGYPGVYAELAPVAKTLTDYLNRS</sequence>
<dbReference type="SMART" id="SM00020">
    <property type="entry name" value="Tryp_SPc"/>
    <property type="match status" value="1"/>
</dbReference>
<dbReference type="InterPro" id="IPR033116">
    <property type="entry name" value="TRYPSIN_SER"/>
</dbReference>
<dbReference type="InterPro" id="IPR001254">
    <property type="entry name" value="Trypsin_dom"/>
</dbReference>
<protein>
    <submittedName>
        <fullName evidence="7">Secreted trypsin-like serine protease</fullName>
    </submittedName>
</protein>
<dbReference type="RefSeq" id="WP_238355386.1">
    <property type="nucleotide sequence ID" value="NZ_BAAAGT010000010.1"/>
</dbReference>
<evidence type="ECO:0000256" key="5">
    <source>
        <dbReference type="SAM" id="SignalP"/>
    </source>
</evidence>
<dbReference type="SUPFAM" id="SSF50494">
    <property type="entry name" value="Trypsin-like serine proteases"/>
    <property type="match status" value="1"/>
</dbReference>
<feature type="chain" id="PRO_5038754114" evidence="5">
    <location>
        <begin position="25"/>
        <end position="257"/>
    </location>
</feature>
<dbReference type="InterPro" id="IPR050127">
    <property type="entry name" value="Serine_Proteases_S1"/>
</dbReference>
<dbReference type="GO" id="GO:0006508">
    <property type="term" value="P:proteolysis"/>
    <property type="evidence" value="ECO:0007669"/>
    <property type="project" value="UniProtKB-KW"/>
</dbReference>
<evidence type="ECO:0000313" key="8">
    <source>
        <dbReference type="Proteomes" id="UP000553957"/>
    </source>
</evidence>
<dbReference type="PANTHER" id="PTHR24264">
    <property type="entry name" value="TRYPSIN-RELATED"/>
    <property type="match status" value="1"/>
</dbReference>
<organism evidence="7 8">
    <name type="scientific">Kribbella sandramycini</name>
    <dbReference type="NCBI Taxonomy" id="60450"/>
    <lineage>
        <taxon>Bacteria</taxon>
        <taxon>Bacillati</taxon>
        <taxon>Actinomycetota</taxon>
        <taxon>Actinomycetes</taxon>
        <taxon>Propionibacteriales</taxon>
        <taxon>Kribbellaceae</taxon>
        <taxon>Kribbella</taxon>
    </lineage>
</organism>
<dbReference type="GO" id="GO:0004252">
    <property type="term" value="F:serine-type endopeptidase activity"/>
    <property type="evidence" value="ECO:0007669"/>
    <property type="project" value="InterPro"/>
</dbReference>
<feature type="domain" description="Peptidase S1" evidence="6">
    <location>
        <begin position="32"/>
        <end position="257"/>
    </location>
</feature>
<dbReference type="PRINTS" id="PR00722">
    <property type="entry name" value="CHYMOTRYPSIN"/>
</dbReference>
<dbReference type="Proteomes" id="UP000553957">
    <property type="component" value="Unassembled WGS sequence"/>
</dbReference>
<dbReference type="PROSITE" id="PS00134">
    <property type="entry name" value="TRYPSIN_HIS"/>
    <property type="match status" value="1"/>
</dbReference>
<dbReference type="InterPro" id="IPR043504">
    <property type="entry name" value="Peptidase_S1_PA_chymotrypsin"/>
</dbReference>
<evidence type="ECO:0000256" key="4">
    <source>
        <dbReference type="RuleBase" id="RU363034"/>
    </source>
</evidence>
<feature type="signal peptide" evidence="5">
    <location>
        <begin position="1"/>
        <end position="24"/>
    </location>
</feature>
<evidence type="ECO:0000256" key="2">
    <source>
        <dbReference type="ARBA" id="ARBA00022801"/>
    </source>
</evidence>
<evidence type="ECO:0000256" key="3">
    <source>
        <dbReference type="ARBA" id="ARBA00023157"/>
    </source>
</evidence>
<evidence type="ECO:0000259" key="6">
    <source>
        <dbReference type="PROSITE" id="PS50240"/>
    </source>
</evidence>
<dbReference type="PROSITE" id="PS00135">
    <property type="entry name" value="TRYPSIN_SER"/>
    <property type="match status" value="1"/>
</dbReference>
<dbReference type="Pfam" id="PF00089">
    <property type="entry name" value="Trypsin"/>
    <property type="match status" value="1"/>
</dbReference>
<dbReference type="GO" id="GO:0005615">
    <property type="term" value="C:extracellular space"/>
    <property type="evidence" value="ECO:0007669"/>
    <property type="project" value="TreeGrafter"/>
</dbReference>
<keyword evidence="5" id="KW-0732">Signal</keyword>
<gene>
    <name evidence="7" type="ORF">HNR71_001865</name>
</gene>
<dbReference type="InterPro" id="IPR001314">
    <property type="entry name" value="Peptidase_S1A"/>
</dbReference>
<dbReference type="AlphaFoldDB" id="A0A841S236"/>
<dbReference type="Gene3D" id="2.40.10.10">
    <property type="entry name" value="Trypsin-like serine proteases"/>
    <property type="match status" value="2"/>
</dbReference>
<evidence type="ECO:0000256" key="1">
    <source>
        <dbReference type="ARBA" id="ARBA00022670"/>
    </source>
</evidence>
<dbReference type="EMBL" id="JACHKF010000001">
    <property type="protein sequence ID" value="MBB6566228.1"/>
    <property type="molecule type" value="Genomic_DNA"/>
</dbReference>
<dbReference type="CDD" id="cd00190">
    <property type="entry name" value="Tryp_SPc"/>
    <property type="match status" value="1"/>
</dbReference>
<dbReference type="InterPro" id="IPR018114">
    <property type="entry name" value="TRYPSIN_HIS"/>
</dbReference>
<accession>A0A841S236</accession>
<name>A0A841S236_9ACTN</name>
<dbReference type="PANTHER" id="PTHR24264:SF20">
    <property type="entry name" value="TRYPSIN-LIKE"/>
    <property type="match status" value="1"/>
</dbReference>
<dbReference type="PROSITE" id="PS50240">
    <property type="entry name" value="TRYPSIN_DOM"/>
    <property type="match status" value="1"/>
</dbReference>
<dbReference type="InterPro" id="IPR009003">
    <property type="entry name" value="Peptidase_S1_PA"/>
</dbReference>
<proteinExistence type="predicted"/>
<comment type="caution">
    <text evidence="7">The sequence shown here is derived from an EMBL/GenBank/DDBJ whole genome shotgun (WGS) entry which is preliminary data.</text>
</comment>
<keyword evidence="2 4" id="KW-0378">Hydrolase</keyword>
<evidence type="ECO:0000313" key="7">
    <source>
        <dbReference type="EMBL" id="MBB6566228.1"/>
    </source>
</evidence>
<reference evidence="7 8" key="1">
    <citation type="submission" date="2020-08" db="EMBL/GenBank/DDBJ databases">
        <title>Sequencing the genomes of 1000 actinobacteria strains.</title>
        <authorList>
            <person name="Klenk H.-P."/>
        </authorList>
    </citation>
    <scope>NUCLEOTIDE SEQUENCE [LARGE SCALE GENOMIC DNA]</scope>
    <source>
        <strain evidence="7 8">DSM 15626</strain>
    </source>
</reference>
<dbReference type="FunFam" id="2.40.10.10:FF:000068">
    <property type="entry name" value="transmembrane protease serine 2"/>
    <property type="match status" value="1"/>
</dbReference>